<keyword evidence="2" id="KW-1185">Reference proteome</keyword>
<dbReference type="EMBL" id="OV725081">
    <property type="protein sequence ID" value="CAH1403494.1"/>
    <property type="molecule type" value="Genomic_DNA"/>
</dbReference>
<accession>A0A9P0MSL3</accession>
<evidence type="ECO:0000313" key="1">
    <source>
        <dbReference type="EMBL" id="CAH1403494.1"/>
    </source>
</evidence>
<name>A0A9P0MSL3_NEZVI</name>
<organism evidence="1 2">
    <name type="scientific">Nezara viridula</name>
    <name type="common">Southern green stink bug</name>
    <name type="synonym">Cimex viridulus</name>
    <dbReference type="NCBI Taxonomy" id="85310"/>
    <lineage>
        <taxon>Eukaryota</taxon>
        <taxon>Metazoa</taxon>
        <taxon>Ecdysozoa</taxon>
        <taxon>Arthropoda</taxon>
        <taxon>Hexapoda</taxon>
        <taxon>Insecta</taxon>
        <taxon>Pterygota</taxon>
        <taxon>Neoptera</taxon>
        <taxon>Paraneoptera</taxon>
        <taxon>Hemiptera</taxon>
        <taxon>Heteroptera</taxon>
        <taxon>Panheteroptera</taxon>
        <taxon>Pentatomomorpha</taxon>
        <taxon>Pentatomoidea</taxon>
        <taxon>Pentatomidae</taxon>
        <taxon>Pentatominae</taxon>
        <taxon>Nezara</taxon>
    </lineage>
</organism>
<dbReference type="Proteomes" id="UP001152798">
    <property type="component" value="Chromosome 5"/>
</dbReference>
<evidence type="ECO:0000313" key="2">
    <source>
        <dbReference type="Proteomes" id="UP001152798"/>
    </source>
</evidence>
<gene>
    <name evidence="1" type="ORF">NEZAVI_LOCUS12097</name>
</gene>
<proteinExistence type="predicted"/>
<sequence length="157" mass="17319">MCWVSNEFYGKVNCWQYSTNRLRPGSVMEFPLGGDPTCLPFAARFFNLVNIFSRSIFGGRTEEFAVIQGPQVIETTGNIEQELGCDVINNRGAVKVDPERMVIAGEMTHKSTSWALTAPNRPITPPDWSDLRVVGDGASFGLAGPLNQRHLVQPSCN</sequence>
<protein>
    <submittedName>
        <fullName evidence="1">Uncharacterized protein</fullName>
    </submittedName>
</protein>
<dbReference type="AlphaFoldDB" id="A0A9P0MSL3"/>
<reference evidence="1" key="1">
    <citation type="submission" date="2022-01" db="EMBL/GenBank/DDBJ databases">
        <authorList>
            <person name="King R."/>
        </authorList>
    </citation>
    <scope>NUCLEOTIDE SEQUENCE</scope>
</reference>